<protein>
    <submittedName>
        <fullName evidence="1">Uncharacterized protein</fullName>
    </submittedName>
</protein>
<accession>A0A7S4CW83</accession>
<sequence>MDRGLGSMFFVCVCAYRRCGCMCMSIFVLVLSAAYCVLEPKQIAVSHLRVSAIFCRESILQSTKMQGCRKVVRFGIRHPPLHRGDVVFMPLCRIQQLFHWSQTCAFKNCRLSL</sequence>
<dbReference type="EMBL" id="HBJA01052236">
    <property type="protein sequence ID" value="CAE0807398.1"/>
    <property type="molecule type" value="Transcribed_RNA"/>
</dbReference>
<evidence type="ECO:0000313" key="1">
    <source>
        <dbReference type="EMBL" id="CAE0807398.1"/>
    </source>
</evidence>
<proteinExistence type="predicted"/>
<name>A0A7S4CW83_9EUGL</name>
<dbReference type="AlphaFoldDB" id="A0A7S4CW83"/>
<organism evidence="1">
    <name type="scientific">Eutreptiella gymnastica</name>
    <dbReference type="NCBI Taxonomy" id="73025"/>
    <lineage>
        <taxon>Eukaryota</taxon>
        <taxon>Discoba</taxon>
        <taxon>Euglenozoa</taxon>
        <taxon>Euglenida</taxon>
        <taxon>Spirocuta</taxon>
        <taxon>Euglenophyceae</taxon>
        <taxon>Eutreptiales</taxon>
        <taxon>Eutreptiaceae</taxon>
        <taxon>Eutreptiella</taxon>
    </lineage>
</organism>
<gene>
    <name evidence="1" type="ORF">EGYM00163_LOCUS18527</name>
</gene>
<reference evidence="1" key="1">
    <citation type="submission" date="2021-01" db="EMBL/GenBank/DDBJ databases">
        <authorList>
            <person name="Corre E."/>
            <person name="Pelletier E."/>
            <person name="Niang G."/>
            <person name="Scheremetjew M."/>
            <person name="Finn R."/>
            <person name="Kale V."/>
            <person name="Holt S."/>
            <person name="Cochrane G."/>
            <person name="Meng A."/>
            <person name="Brown T."/>
            <person name="Cohen L."/>
        </authorList>
    </citation>
    <scope>NUCLEOTIDE SEQUENCE</scope>
    <source>
        <strain evidence="1">CCMP1594</strain>
    </source>
</reference>